<feature type="domain" description="Transcription regulator PadR N-terminal" evidence="1">
    <location>
        <begin position="14"/>
        <end position="87"/>
    </location>
</feature>
<evidence type="ECO:0000313" key="2">
    <source>
        <dbReference type="EMBL" id="TCK98734.1"/>
    </source>
</evidence>
<comment type="caution">
    <text evidence="2">The sequence shown here is derived from an EMBL/GenBank/DDBJ whole genome shotgun (WGS) entry which is preliminary data.</text>
</comment>
<dbReference type="RefSeq" id="WP_132281822.1">
    <property type="nucleotide sequence ID" value="NZ_SMGQ01000011.1"/>
</dbReference>
<organism evidence="2 3">
    <name type="scientific">Natranaerovirga hydrolytica</name>
    <dbReference type="NCBI Taxonomy" id="680378"/>
    <lineage>
        <taxon>Bacteria</taxon>
        <taxon>Bacillati</taxon>
        <taxon>Bacillota</taxon>
        <taxon>Clostridia</taxon>
        <taxon>Lachnospirales</taxon>
        <taxon>Natranaerovirgaceae</taxon>
        <taxon>Natranaerovirga</taxon>
    </lineage>
</organism>
<evidence type="ECO:0000259" key="1">
    <source>
        <dbReference type="Pfam" id="PF03551"/>
    </source>
</evidence>
<name>A0A4R1N3T9_9FIRM</name>
<dbReference type="EMBL" id="SMGQ01000011">
    <property type="protein sequence ID" value="TCK98734.1"/>
    <property type="molecule type" value="Genomic_DNA"/>
</dbReference>
<sequence length="107" mass="12321">MNKEIRKGSIDILILSLISIKDTYGYEIAKKVNEKSDGLYEMGEGTLYSALKRLEGNQHLESYWGESDGGGRRKYYRITDSGRKELNNKLDEWKKISRLIQVCGEEV</sequence>
<dbReference type="InterPro" id="IPR036390">
    <property type="entry name" value="WH_DNA-bd_sf"/>
</dbReference>
<dbReference type="Proteomes" id="UP000294545">
    <property type="component" value="Unassembled WGS sequence"/>
</dbReference>
<dbReference type="SUPFAM" id="SSF46785">
    <property type="entry name" value="Winged helix' DNA-binding domain"/>
    <property type="match status" value="1"/>
</dbReference>
<dbReference type="PANTHER" id="PTHR33169">
    <property type="entry name" value="PADR-FAMILY TRANSCRIPTIONAL REGULATOR"/>
    <property type="match status" value="1"/>
</dbReference>
<reference evidence="2 3" key="1">
    <citation type="submission" date="2019-03" db="EMBL/GenBank/DDBJ databases">
        <title>Genomic Encyclopedia of Type Strains, Phase IV (KMG-IV): sequencing the most valuable type-strain genomes for metagenomic binning, comparative biology and taxonomic classification.</title>
        <authorList>
            <person name="Goeker M."/>
        </authorList>
    </citation>
    <scope>NUCLEOTIDE SEQUENCE [LARGE SCALE GENOMIC DNA]</scope>
    <source>
        <strain evidence="2 3">DSM 24176</strain>
    </source>
</reference>
<dbReference type="InterPro" id="IPR036388">
    <property type="entry name" value="WH-like_DNA-bd_sf"/>
</dbReference>
<dbReference type="AlphaFoldDB" id="A0A4R1N3T9"/>
<gene>
    <name evidence="2" type="ORF">EDC19_1168</name>
</gene>
<dbReference type="Gene3D" id="1.10.10.10">
    <property type="entry name" value="Winged helix-like DNA-binding domain superfamily/Winged helix DNA-binding domain"/>
    <property type="match status" value="1"/>
</dbReference>
<protein>
    <submittedName>
        <fullName evidence="2">PadR family transcriptional regulator</fullName>
    </submittedName>
</protein>
<proteinExistence type="predicted"/>
<keyword evidence="3" id="KW-1185">Reference proteome</keyword>
<dbReference type="InterPro" id="IPR005149">
    <property type="entry name" value="Tscrpt_reg_PadR_N"/>
</dbReference>
<evidence type="ECO:0000313" key="3">
    <source>
        <dbReference type="Proteomes" id="UP000294545"/>
    </source>
</evidence>
<dbReference type="OrthoDB" id="9808017at2"/>
<dbReference type="Pfam" id="PF03551">
    <property type="entry name" value="PadR"/>
    <property type="match status" value="1"/>
</dbReference>
<accession>A0A4R1N3T9</accession>
<dbReference type="InterPro" id="IPR052509">
    <property type="entry name" value="Metal_resp_DNA-bind_regulator"/>
</dbReference>
<dbReference type="PANTHER" id="PTHR33169:SF25">
    <property type="entry name" value="DNA-BINDING PROTEIN YIZB-RELATED"/>
    <property type="match status" value="1"/>
</dbReference>